<dbReference type="NCBIfam" id="NF006091">
    <property type="entry name" value="PRK08243.1"/>
    <property type="match status" value="1"/>
</dbReference>
<accession>A0ABW1LEG9</accession>
<comment type="caution">
    <text evidence="4">The sequence shown here is derived from an EMBL/GenBank/DDBJ whole genome shotgun (WGS) entry which is preliminary data.</text>
</comment>
<reference evidence="5" key="1">
    <citation type="journal article" date="2019" name="Int. J. Syst. Evol. Microbiol.">
        <title>The Global Catalogue of Microorganisms (GCM) 10K type strain sequencing project: providing services to taxonomists for standard genome sequencing and annotation.</title>
        <authorList>
            <consortium name="The Broad Institute Genomics Platform"/>
            <consortium name="The Broad Institute Genome Sequencing Center for Infectious Disease"/>
            <person name="Wu L."/>
            <person name="Ma J."/>
        </authorList>
    </citation>
    <scope>NUCLEOTIDE SEQUENCE [LARGE SCALE GENOMIC DNA]</scope>
    <source>
        <strain evidence="5">CCUG 54522</strain>
    </source>
</reference>
<dbReference type="Proteomes" id="UP001596135">
    <property type="component" value="Unassembled WGS sequence"/>
</dbReference>
<proteinExistence type="predicted"/>
<evidence type="ECO:0000259" key="3">
    <source>
        <dbReference type="Pfam" id="PF01494"/>
    </source>
</evidence>
<dbReference type="Pfam" id="PF01494">
    <property type="entry name" value="FAD_binding_3"/>
    <property type="match status" value="1"/>
</dbReference>
<dbReference type="Gene3D" id="3.50.50.60">
    <property type="entry name" value="FAD/NAD(P)-binding domain"/>
    <property type="match status" value="1"/>
</dbReference>
<dbReference type="SUPFAM" id="SSF51905">
    <property type="entry name" value="FAD/NAD(P)-binding domain"/>
    <property type="match status" value="1"/>
</dbReference>
<dbReference type="RefSeq" id="WP_379149870.1">
    <property type="nucleotide sequence ID" value="NZ_JBHSRJ010000001.1"/>
</dbReference>
<dbReference type="PANTHER" id="PTHR43004">
    <property type="entry name" value="TRK SYSTEM POTASSIUM UPTAKE PROTEIN"/>
    <property type="match status" value="1"/>
</dbReference>
<dbReference type="PANTHER" id="PTHR43004:SF3">
    <property type="entry name" value="P-HYDROXYBENZOATE HYDROXYLASE"/>
    <property type="match status" value="1"/>
</dbReference>
<dbReference type="InterPro" id="IPR036188">
    <property type="entry name" value="FAD/NAD-bd_sf"/>
</dbReference>
<protein>
    <submittedName>
        <fullName evidence="4">4-hydroxybenzoate 3-monooxygenase</fullName>
    </submittedName>
</protein>
<dbReference type="EMBL" id="JBHSRJ010000001">
    <property type="protein sequence ID" value="MFC6041859.1"/>
    <property type="molecule type" value="Genomic_DNA"/>
</dbReference>
<dbReference type="InterPro" id="IPR002938">
    <property type="entry name" value="FAD-bd"/>
</dbReference>
<feature type="domain" description="FAD-binding" evidence="3">
    <location>
        <begin position="2"/>
        <end position="342"/>
    </location>
</feature>
<keyword evidence="2" id="KW-0274">FAD</keyword>
<dbReference type="InterPro" id="IPR050641">
    <property type="entry name" value="RIFMO-like"/>
</dbReference>
<dbReference type="Gene3D" id="3.30.9.10">
    <property type="entry name" value="D-Amino Acid Oxidase, subunit A, domain 2"/>
    <property type="match status" value="1"/>
</dbReference>
<sequence length="390" mass="42817">MRTQVAIIGAGPSGLLLSHLLAADGVESVVVETRTEEYVAGRIRAGILEQSTVDLLREVGLGERLDREGDPHRGIYLQWPEERHHLDFVDLTGRSVFVYGQTEVQKDLVAARTAAGQEVHYGVSETALHDLESDRPSVTFTDEHGVQQRLEADVVVGCDGSFGPSREAVPATLRRTWEKTYPYSWLGILADVAPSTDELIYAWHPDGFAMHSMRSATVSRLYLQVPNETKIDDWSDDRIWDALATRLGHGQDGWQLTPGPVTDKSVLPMRSFVQQPMRHGRLFLAGDAAHIVPPTGAKGLNLAVADVALLAPALTSLLKGDAALADGYSDAALRRVWRCTHFSWWMTTMLHTSGDPFDEQLQLSQLRWVTSSEAGATGLAENYAGLPIGF</sequence>
<keyword evidence="1" id="KW-0285">Flavoprotein</keyword>
<dbReference type="PRINTS" id="PR00420">
    <property type="entry name" value="RNGMNOXGNASE"/>
</dbReference>
<evidence type="ECO:0000313" key="5">
    <source>
        <dbReference type="Proteomes" id="UP001596135"/>
    </source>
</evidence>
<evidence type="ECO:0000256" key="1">
    <source>
        <dbReference type="ARBA" id="ARBA00022630"/>
    </source>
</evidence>
<evidence type="ECO:0000313" key="4">
    <source>
        <dbReference type="EMBL" id="MFC6041859.1"/>
    </source>
</evidence>
<gene>
    <name evidence="4" type="ORF">ACFPYL_02165</name>
</gene>
<name>A0ABW1LEG9_9ACTN</name>
<organism evidence="4 5">
    <name type="scientific">Nocardioides hankookensis</name>
    <dbReference type="NCBI Taxonomy" id="443157"/>
    <lineage>
        <taxon>Bacteria</taxon>
        <taxon>Bacillati</taxon>
        <taxon>Actinomycetota</taxon>
        <taxon>Actinomycetes</taxon>
        <taxon>Propionibacteriales</taxon>
        <taxon>Nocardioidaceae</taxon>
        <taxon>Nocardioides</taxon>
    </lineage>
</organism>
<dbReference type="SUPFAM" id="SSF54373">
    <property type="entry name" value="FAD-linked reductases, C-terminal domain"/>
    <property type="match status" value="1"/>
</dbReference>
<evidence type="ECO:0000256" key="2">
    <source>
        <dbReference type="ARBA" id="ARBA00022827"/>
    </source>
</evidence>
<keyword evidence="5" id="KW-1185">Reference proteome</keyword>